<dbReference type="HOGENOM" id="CLU_2291347_0_0_1"/>
<dbReference type="EMBL" id="KN846956">
    <property type="protein sequence ID" value="KIW73123.1"/>
    <property type="molecule type" value="Genomic_DNA"/>
</dbReference>
<protein>
    <submittedName>
        <fullName evidence="2">Uncharacterized protein</fullName>
    </submittedName>
</protein>
<dbReference type="Proteomes" id="UP000054266">
    <property type="component" value="Unassembled WGS sequence"/>
</dbReference>
<organism evidence="2 3">
    <name type="scientific">Phialophora macrospora</name>
    <dbReference type="NCBI Taxonomy" id="1851006"/>
    <lineage>
        <taxon>Eukaryota</taxon>
        <taxon>Fungi</taxon>
        <taxon>Dikarya</taxon>
        <taxon>Ascomycota</taxon>
        <taxon>Pezizomycotina</taxon>
        <taxon>Eurotiomycetes</taxon>
        <taxon>Chaetothyriomycetidae</taxon>
        <taxon>Chaetothyriales</taxon>
        <taxon>Herpotrichiellaceae</taxon>
        <taxon>Phialophora</taxon>
    </lineage>
</organism>
<feature type="region of interest" description="Disordered" evidence="1">
    <location>
        <begin position="63"/>
        <end position="101"/>
    </location>
</feature>
<evidence type="ECO:0000256" key="1">
    <source>
        <dbReference type="SAM" id="MobiDB-lite"/>
    </source>
</evidence>
<name>A0A0D2FXD8_9EURO</name>
<keyword evidence="3" id="KW-1185">Reference proteome</keyword>
<gene>
    <name evidence="2" type="ORF">PV04_01266</name>
</gene>
<evidence type="ECO:0000313" key="3">
    <source>
        <dbReference type="Proteomes" id="UP000054266"/>
    </source>
</evidence>
<sequence>MKPGGMARGNLTATCNRKLGKAIIQGGTTMSRRAGVRNSAPTAHRDRIEVDVYSCDQSECPICHPPASSREGLGLPKAFDRSIQRPRSGHARTAGRQNHRS</sequence>
<reference evidence="2 3" key="1">
    <citation type="submission" date="2015-01" db="EMBL/GenBank/DDBJ databases">
        <title>The Genome Sequence of Capronia semiimmersa CBS27337.</title>
        <authorList>
            <consortium name="The Broad Institute Genomics Platform"/>
            <person name="Cuomo C."/>
            <person name="de Hoog S."/>
            <person name="Gorbushina A."/>
            <person name="Stielow B."/>
            <person name="Teixiera M."/>
            <person name="Abouelleil A."/>
            <person name="Chapman S.B."/>
            <person name="Priest M."/>
            <person name="Young S.K."/>
            <person name="Wortman J."/>
            <person name="Nusbaum C."/>
            <person name="Birren B."/>
        </authorList>
    </citation>
    <scope>NUCLEOTIDE SEQUENCE [LARGE SCALE GENOMIC DNA]</scope>
    <source>
        <strain evidence="2 3">CBS 27337</strain>
    </source>
</reference>
<accession>A0A0D2FXD8</accession>
<evidence type="ECO:0000313" key="2">
    <source>
        <dbReference type="EMBL" id="KIW73123.1"/>
    </source>
</evidence>
<proteinExistence type="predicted"/>
<dbReference type="AlphaFoldDB" id="A0A0D2FXD8"/>